<sequence>MHEAYAVLEKKLRRTLKQQPGHVESTLELSHLLAERGELAEALKLLRRAALMHPQALRVQCALGSLALTAGETEQAMQAFRRASLLQPDSAEIQFYMANTLAAQAAPLEEVLAAYALARAKDPDFQPAYLATAALLRVVRRYAEALAILNAASTRHVPSAELLRNRAITRMALEDYSGALADLDAAVSAEPAHPDGHNFRGNALQKLGRFDDALASFQLAQILSPDYASAHWNEALCRLSMGDWSRETWHKYEWGWQLGERHPQRSFVQARWTGEQCLAGKRILLHDEQGLGDTLQFSRFALSVAQLGAEVILHVQPALKSLLQSLPGLAAVIAEGEAIPPFDYHCPLLSLPGALGNHAGNIPVPAEALAPDQASRDKWQARIAGLSPSLPGLRVGVVWSGNVAQGDNHKRSLPLASMLAMRVPGVSFVSLQQQASEAELAMLAQAGVPHFGAELESFADTAALITQMHLVISVCTSVAHLAGAMAAPCWVLLARPHCWRWLNDAETTPWYPSVRLFRQLQPGVWDDVAVAVRAALALQSAPA</sequence>
<evidence type="ECO:0000313" key="4">
    <source>
        <dbReference type="EMBL" id="MEN3069906.1"/>
    </source>
</evidence>
<dbReference type="Gene3D" id="3.40.50.2000">
    <property type="entry name" value="Glycogen Phosphorylase B"/>
    <property type="match status" value="1"/>
</dbReference>
<evidence type="ECO:0000256" key="3">
    <source>
        <dbReference type="PROSITE-ProRule" id="PRU00339"/>
    </source>
</evidence>
<gene>
    <name evidence="4" type="ORF">ABDB84_15595</name>
</gene>
<dbReference type="InterPro" id="IPR011990">
    <property type="entry name" value="TPR-like_helical_dom_sf"/>
</dbReference>
<reference evidence="4 5" key="1">
    <citation type="journal article" date="2018" name="Int. J. Syst. Evol. Microbiol.">
        <title>Uliginosibacterium sediminicola sp. nov., isolated from freshwater sediment.</title>
        <authorList>
            <person name="Hwang W.M."/>
            <person name="Kim S.M."/>
            <person name="Kang K."/>
            <person name="Ahn T.Y."/>
        </authorList>
    </citation>
    <scope>NUCLEOTIDE SEQUENCE [LARGE SCALE GENOMIC DNA]</scope>
    <source>
        <strain evidence="4 5">M1-21</strain>
    </source>
</reference>
<dbReference type="SUPFAM" id="SSF48452">
    <property type="entry name" value="TPR-like"/>
    <property type="match status" value="2"/>
</dbReference>
<dbReference type="PANTHER" id="PTHR44858:SF1">
    <property type="entry name" value="UDP-N-ACETYLGLUCOSAMINE--PEPTIDE N-ACETYLGLUCOSAMINYLTRANSFERASE SPINDLY-RELATED"/>
    <property type="match status" value="1"/>
</dbReference>
<accession>A0ABU9Z1F6</accession>
<dbReference type="Pfam" id="PF13181">
    <property type="entry name" value="TPR_8"/>
    <property type="match status" value="1"/>
</dbReference>
<dbReference type="RefSeq" id="WP_345920680.1">
    <property type="nucleotide sequence ID" value="NZ_JBDIVE010000009.1"/>
</dbReference>
<dbReference type="InterPro" id="IPR019734">
    <property type="entry name" value="TPR_rpt"/>
</dbReference>
<dbReference type="Gene3D" id="1.25.40.10">
    <property type="entry name" value="Tetratricopeptide repeat domain"/>
    <property type="match status" value="2"/>
</dbReference>
<feature type="repeat" description="TPR" evidence="3">
    <location>
        <begin position="57"/>
        <end position="90"/>
    </location>
</feature>
<dbReference type="InterPro" id="IPR050498">
    <property type="entry name" value="Ycf3"/>
</dbReference>
<dbReference type="PROSITE" id="PS50005">
    <property type="entry name" value="TPR"/>
    <property type="match status" value="2"/>
</dbReference>
<dbReference type="PANTHER" id="PTHR44858">
    <property type="entry name" value="TETRATRICOPEPTIDE REPEAT PROTEIN 6"/>
    <property type="match status" value="1"/>
</dbReference>
<dbReference type="Proteomes" id="UP001410394">
    <property type="component" value="Unassembled WGS sequence"/>
</dbReference>
<organism evidence="4 5">
    <name type="scientific">Uliginosibacterium sediminicola</name>
    <dbReference type="NCBI Taxonomy" id="2024550"/>
    <lineage>
        <taxon>Bacteria</taxon>
        <taxon>Pseudomonadati</taxon>
        <taxon>Pseudomonadota</taxon>
        <taxon>Betaproteobacteria</taxon>
        <taxon>Rhodocyclales</taxon>
        <taxon>Zoogloeaceae</taxon>
        <taxon>Uliginosibacterium</taxon>
    </lineage>
</organism>
<name>A0ABU9Z1F6_9RHOO</name>
<feature type="repeat" description="TPR" evidence="3">
    <location>
        <begin position="23"/>
        <end position="56"/>
    </location>
</feature>
<dbReference type="SMART" id="SM00028">
    <property type="entry name" value="TPR"/>
    <property type="match status" value="4"/>
</dbReference>
<keyword evidence="5" id="KW-1185">Reference proteome</keyword>
<evidence type="ECO:0000256" key="2">
    <source>
        <dbReference type="ARBA" id="ARBA00022803"/>
    </source>
</evidence>
<keyword evidence="2 3" id="KW-0802">TPR repeat</keyword>
<proteinExistence type="predicted"/>
<evidence type="ECO:0000256" key="1">
    <source>
        <dbReference type="ARBA" id="ARBA00022737"/>
    </source>
</evidence>
<dbReference type="EMBL" id="JBDIVE010000009">
    <property type="protein sequence ID" value="MEN3069906.1"/>
    <property type="molecule type" value="Genomic_DNA"/>
</dbReference>
<evidence type="ECO:0000313" key="5">
    <source>
        <dbReference type="Proteomes" id="UP001410394"/>
    </source>
</evidence>
<dbReference type="SUPFAM" id="SSF53756">
    <property type="entry name" value="UDP-Glycosyltransferase/glycogen phosphorylase"/>
    <property type="match status" value="1"/>
</dbReference>
<dbReference type="Pfam" id="PF13432">
    <property type="entry name" value="TPR_16"/>
    <property type="match status" value="2"/>
</dbReference>
<protein>
    <submittedName>
        <fullName evidence="4">Tetratricopeptide repeat protein</fullName>
    </submittedName>
</protein>
<keyword evidence="1" id="KW-0677">Repeat</keyword>
<comment type="caution">
    <text evidence="4">The sequence shown here is derived from an EMBL/GenBank/DDBJ whole genome shotgun (WGS) entry which is preliminary data.</text>
</comment>